<proteinExistence type="predicted"/>
<feature type="domain" description="DUF7918" evidence="2">
    <location>
        <begin position="90"/>
        <end position="159"/>
    </location>
</feature>
<feature type="compositionally biased region" description="Polar residues" evidence="1">
    <location>
        <begin position="180"/>
        <end position="193"/>
    </location>
</feature>
<name>A0A9P8L8M1_9PEZI</name>
<dbReference type="InterPro" id="IPR057678">
    <property type="entry name" value="DUF7918"/>
</dbReference>
<dbReference type="EMBL" id="JAGHQM010001144">
    <property type="protein sequence ID" value="KAH0556309.1"/>
    <property type="molecule type" value="Genomic_DNA"/>
</dbReference>
<feature type="compositionally biased region" description="Basic and acidic residues" evidence="1">
    <location>
        <begin position="224"/>
        <end position="233"/>
    </location>
</feature>
<feature type="compositionally biased region" description="Basic and acidic residues" evidence="1">
    <location>
        <begin position="207"/>
        <end position="217"/>
    </location>
</feature>
<gene>
    <name evidence="3" type="ORF">GP486_005762</name>
</gene>
<evidence type="ECO:0000313" key="4">
    <source>
        <dbReference type="Proteomes" id="UP000750711"/>
    </source>
</evidence>
<dbReference type="Proteomes" id="UP000750711">
    <property type="component" value="Unassembled WGS sequence"/>
</dbReference>
<dbReference type="PANTHER" id="PTHR36223">
    <property type="entry name" value="BETA-LACTAMASE-TYPE TRANSPEPTIDASE FOLD DOMAIN CONTAINING PROTEIN"/>
    <property type="match status" value="1"/>
</dbReference>
<dbReference type="PANTHER" id="PTHR36223:SF1">
    <property type="entry name" value="TRANSCRIPTION ELONGATION FACTOR EAF N-TERMINAL DOMAIN-CONTAINING PROTEIN"/>
    <property type="match status" value="1"/>
</dbReference>
<evidence type="ECO:0000259" key="2">
    <source>
        <dbReference type="Pfam" id="PF25534"/>
    </source>
</evidence>
<evidence type="ECO:0000313" key="3">
    <source>
        <dbReference type="EMBL" id="KAH0556309.1"/>
    </source>
</evidence>
<comment type="caution">
    <text evidence="3">The sequence shown here is derived from an EMBL/GenBank/DDBJ whole genome shotgun (WGS) entry which is preliminary data.</text>
</comment>
<organism evidence="3 4">
    <name type="scientific">Trichoglossum hirsutum</name>
    <dbReference type="NCBI Taxonomy" id="265104"/>
    <lineage>
        <taxon>Eukaryota</taxon>
        <taxon>Fungi</taxon>
        <taxon>Dikarya</taxon>
        <taxon>Ascomycota</taxon>
        <taxon>Pezizomycotina</taxon>
        <taxon>Geoglossomycetes</taxon>
        <taxon>Geoglossales</taxon>
        <taxon>Geoglossaceae</taxon>
        <taxon>Trichoglossum</taxon>
    </lineage>
</organism>
<accession>A0A9P8L8M1</accession>
<sequence length="269" mass="29209">MAILDDIEVVITSGGEPLTEYDDPGKIGQGAARTTEKLVEASTGAQFGFRFIIKPGYHLHGAQGVAFDLYADGQRRMRMTEAIRPGSLLSGEVPEELVKGKAITNYVTHIEGKASSTPSGFSYEPMSRPYGQPHIFNFHYRSKNDLLDALQTLGCIPRSPSPAPVEPVNPVTELTDGEESASSMRVSPSNSLPADNPRPAPSDAEEEIRRLRARLAELESSPARVKEETRVKGEPPSSGQRVKRELPGGEASSRKRNKASIDIVDLTLD</sequence>
<dbReference type="AlphaFoldDB" id="A0A9P8L8M1"/>
<reference evidence="3" key="1">
    <citation type="submission" date="2021-03" db="EMBL/GenBank/DDBJ databases">
        <title>Comparative genomics and phylogenomic investigation of the class Geoglossomycetes provide insights into ecological specialization and systematics.</title>
        <authorList>
            <person name="Melie T."/>
            <person name="Pirro S."/>
            <person name="Miller A.N."/>
            <person name="Quandt A."/>
        </authorList>
    </citation>
    <scope>NUCLEOTIDE SEQUENCE</scope>
    <source>
        <strain evidence="3">CAQ_001_2017</strain>
    </source>
</reference>
<dbReference type="Pfam" id="PF25534">
    <property type="entry name" value="DUF7918"/>
    <property type="match status" value="2"/>
</dbReference>
<keyword evidence="4" id="KW-1185">Reference proteome</keyword>
<protein>
    <recommendedName>
        <fullName evidence="2">DUF7918 domain-containing protein</fullName>
    </recommendedName>
</protein>
<feature type="region of interest" description="Disordered" evidence="1">
    <location>
        <begin position="158"/>
        <end position="269"/>
    </location>
</feature>
<feature type="domain" description="DUF7918" evidence="2">
    <location>
        <begin position="7"/>
        <end position="75"/>
    </location>
</feature>
<evidence type="ECO:0000256" key="1">
    <source>
        <dbReference type="SAM" id="MobiDB-lite"/>
    </source>
</evidence>